<dbReference type="Pfam" id="PF08241">
    <property type="entry name" value="Methyltransf_11"/>
    <property type="match status" value="1"/>
</dbReference>
<organism evidence="2 3">
    <name type="scientific">Porites evermanni</name>
    <dbReference type="NCBI Taxonomy" id="104178"/>
    <lineage>
        <taxon>Eukaryota</taxon>
        <taxon>Metazoa</taxon>
        <taxon>Cnidaria</taxon>
        <taxon>Anthozoa</taxon>
        <taxon>Hexacorallia</taxon>
        <taxon>Scleractinia</taxon>
        <taxon>Fungiina</taxon>
        <taxon>Poritidae</taxon>
        <taxon>Porites</taxon>
    </lineage>
</organism>
<accession>A0ABN8MKN1</accession>
<sequence>MMNSRQEDSKDTNAEGKDSCSFDVLDHYRNIANKYDHFFKETHQGYIPILMKCLDLKPEHVVADIGSGTGAIAKDLFELSGLHNPIWCVDPSVEMQEVARQKKGVYPILKTAEEFFSNPQISENFDRVLATISAHHFVNPDAVYKGILRSLRPGGFYVQLNTVKVSLPSFKSLKTLSTQCFEREREISSPLLRKIGLNANLSQEEFSFSLGVKKSKLYERYRCRFISLLQHLSDDQIEEGISELDHEHYQNVKDDELINYECTMLVTKVEKVA</sequence>
<evidence type="ECO:0000259" key="1">
    <source>
        <dbReference type="Pfam" id="PF08241"/>
    </source>
</evidence>
<protein>
    <recommendedName>
        <fullName evidence="1">Methyltransferase type 11 domain-containing protein</fullName>
    </recommendedName>
</protein>
<keyword evidence="3" id="KW-1185">Reference proteome</keyword>
<dbReference type="EMBL" id="CALNXI010000619">
    <property type="protein sequence ID" value="CAH3030217.1"/>
    <property type="molecule type" value="Genomic_DNA"/>
</dbReference>
<feature type="domain" description="Methyltransferase type 11" evidence="1">
    <location>
        <begin position="64"/>
        <end position="158"/>
    </location>
</feature>
<proteinExistence type="predicted"/>
<evidence type="ECO:0000313" key="3">
    <source>
        <dbReference type="Proteomes" id="UP001159427"/>
    </source>
</evidence>
<dbReference type="InterPro" id="IPR013216">
    <property type="entry name" value="Methyltransf_11"/>
</dbReference>
<dbReference type="InterPro" id="IPR029063">
    <property type="entry name" value="SAM-dependent_MTases_sf"/>
</dbReference>
<comment type="caution">
    <text evidence="2">The sequence shown here is derived from an EMBL/GenBank/DDBJ whole genome shotgun (WGS) entry which is preliminary data.</text>
</comment>
<reference evidence="2 3" key="1">
    <citation type="submission" date="2022-05" db="EMBL/GenBank/DDBJ databases">
        <authorList>
            <consortium name="Genoscope - CEA"/>
            <person name="William W."/>
        </authorList>
    </citation>
    <scope>NUCLEOTIDE SEQUENCE [LARGE SCALE GENOMIC DNA]</scope>
</reference>
<dbReference type="CDD" id="cd02440">
    <property type="entry name" value="AdoMet_MTases"/>
    <property type="match status" value="1"/>
</dbReference>
<dbReference type="SUPFAM" id="SSF53335">
    <property type="entry name" value="S-adenosyl-L-methionine-dependent methyltransferases"/>
    <property type="match status" value="1"/>
</dbReference>
<evidence type="ECO:0000313" key="2">
    <source>
        <dbReference type="EMBL" id="CAH3030217.1"/>
    </source>
</evidence>
<gene>
    <name evidence="2" type="ORF">PEVE_00037563</name>
</gene>
<dbReference type="Proteomes" id="UP001159427">
    <property type="component" value="Unassembled WGS sequence"/>
</dbReference>
<dbReference type="Gene3D" id="3.40.50.150">
    <property type="entry name" value="Vaccinia Virus protein VP39"/>
    <property type="match status" value="1"/>
</dbReference>
<name>A0ABN8MKN1_9CNID</name>